<gene>
    <name evidence="2" type="ORF">CRIB_1757</name>
</gene>
<dbReference type="PANTHER" id="PTHR47297">
    <property type="match status" value="1"/>
</dbReference>
<dbReference type="EMBL" id="LN555523">
    <property type="protein sequence ID" value="CED94364.1"/>
    <property type="molecule type" value="Genomic_DNA"/>
</dbReference>
<reference evidence="2 3" key="1">
    <citation type="submission" date="2014-04" db="EMBL/GenBank/DDBJ databases">
        <authorList>
            <person name="Hornung B.V."/>
        </authorList>
    </citation>
    <scope>NUCLEOTIDE SEQUENCE [LARGE SCALE GENOMIC DNA]</scope>
    <source>
        <strain evidence="2 3">CRIB</strain>
    </source>
</reference>
<dbReference type="GO" id="GO:0008936">
    <property type="term" value="F:nicotinamidase activity"/>
    <property type="evidence" value="ECO:0007669"/>
    <property type="project" value="InterPro"/>
</dbReference>
<organism evidence="2 3">
    <name type="scientific">Romboutsia ilealis</name>
    <dbReference type="NCBI Taxonomy" id="1115758"/>
    <lineage>
        <taxon>Bacteria</taxon>
        <taxon>Bacillati</taxon>
        <taxon>Bacillota</taxon>
        <taxon>Clostridia</taxon>
        <taxon>Peptostreptococcales</taxon>
        <taxon>Peptostreptococcaceae</taxon>
        <taxon>Romboutsia</taxon>
    </lineage>
</organism>
<dbReference type="CDD" id="cd00431">
    <property type="entry name" value="cysteine_hydrolases"/>
    <property type="match status" value="1"/>
</dbReference>
<dbReference type="Proteomes" id="UP000245622">
    <property type="component" value="Chromosome 1"/>
</dbReference>
<dbReference type="AlphaFoldDB" id="A0A1V1I4J3"/>
<evidence type="ECO:0000313" key="2">
    <source>
        <dbReference type="EMBL" id="CED94364.1"/>
    </source>
</evidence>
<dbReference type="Pfam" id="PF00857">
    <property type="entry name" value="Isochorismatase"/>
    <property type="match status" value="1"/>
</dbReference>
<feature type="domain" description="Isochorismatase-like" evidence="1">
    <location>
        <begin position="33"/>
        <end position="190"/>
    </location>
</feature>
<dbReference type="RefSeq" id="WP_180701893.1">
    <property type="nucleotide sequence ID" value="NZ_CAONDH010000011.1"/>
</dbReference>
<dbReference type="GO" id="GO:0019365">
    <property type="term" value="P:pyridine nucleotide salvage"/>
    <property type="evidence" value="ECO:0007669"/>
    <property type="project" value="InterPro"/>
</dbReference>
<name>A0A1V1I4J3_9FIRM</name>
<protein>
    <submittedName>
        <fullName evidence="2">Isochorismatase protein</fullName>
    </submittedName>
</protein>
<accession>A0A1V1I4J3</accession>
<proteinExistence type="predicted"/>
<dbReference type="Gene3D" id="3.40.50.850">
    <property type="entry name" value="Isochorismatase-like"/>
    <property type="match status" value="1"/>
</dbReference>
<evidence type="ECO:0000259" key="1">
    <source>
        <dbReference type="Pfam" id="PF00857"/>
    </source>
</evidence>
<sequence>MNNLLNELNSLKNNLDNLPTINLSDLNLNNTDLFIVDINNGFAKGGALYSPRIESLINPIVKFTKSVSKDIRSIIAFTDYHTKESIELLSYPAHCIEDTIECEIVDELKSIDNIKIVKKNSTNGFFALDNLNFDNTDNIIIIGDCTDICIYQLAITLKSYFNQNNINKHIIVPVNLVDTYNIDNVHPAELLNIVFLNSMIQNGIEVVKEIK</sequence>
<dbReference type="InterPro" id="IPR000868">
    <property type="entry name" value="Isochorismatase-like_dom"/>
</dbReference>
<dbReference type="GeneID" id="82205789"/>
<dbReference type="InterPro" id="IPR044717">
    <property type="entry name" value="NIC1"/>
</dbReference>
<dbReference type="KEGG" id="ril:CRIB_1757"/>
<dbReference type="SUPFAM" id="SSF52499">
    <property type="entry name" value="Isochorismatase-like hydrolases"/>
    <property type="match status" value="1"/>
</dbReference>
<dbReference type="InterPro" id="IPR036380">
    <property type="entry name" value="Isochorismatase-like_sf"/>
</dbReference>
<dbReference type="PANTHER" id="PTHR47297:SF2">
    <property type="entry name" value="OS02G0606800 PROTEIN"/>
    <property type="match status" value="1"/>
</dbReference>
<keyword evidence="3" id="KW-1185">Reference proteome</keyword>
<evidence type="ECO:0000313" key="3">
    <source>
        <dbReference type="Proteomes" id="UP000245622"/>
    </source>
</evidence>